<evidence type="ECO:0000256" key="3">
    <source>
        <dbReference type="SAM" id="SignalP"/>
    </source>
</evidence>
<accession>A0ABY9TNB8</accession>
<gene>
    <name evidence="4" type="ORF">RI845_07870</name>
</gene>
<comment type="similarity">
    <text evidence="1">Belongs to the UPF0319 family.</text>
</comment>
<protein>
    <submittedName>
        <fullName evidence="4">DUF2057 family protein</fullName>
    </submittedName>
</protein>
<dbReference type="PANTHER" id="PTHR38108:SF1">
    <property type="entry name" value="UPF0319 PROTEIN YCCT"/>
    <property type="match status" value="1"/>
</dbReference>
<dbReference type="Pfam" id="PF09829">
    <property type="entry name" value="DUF2057"/>
    <property type="match status" value="1"/>
</dbReference>
<organism evidence="4 5">
    <name type="scientific">Thalassotalea nanhaiensis</name>
    <dbReference type="NCBI Taxonomy" id="3065648"/>
    <lineage>
        <taxon>Bacteria</taxon>
        <taxon>Pseudomonadati</taxon>
        <taxon>Pseudomonadota</taxon>
        <taxon>Gammaproteobacteria</taxon>
        <taxon>Alteromonadales</taxon>
        <taxon>Colwelliaceae</taxon>
        <taxon>Thalassotalea</taxon>
    </lineage>
</organism>
<evidence type="ECO:0000256" key="1">
    <source>
        <dbReference type="ARBA" id="ARBA00008490"/>
    </source>
</evidence>
<dbReference type="InterPro" id="IPR018635">
    <property type="entry name" value="UPF0319"/>
</dbReference>
<feature type="chain" id="PRO_5045308499" evidence="3">
    <location>
        <begin position="27"/>
        <end position="210"/>
    </location>
</feature>
<evidence type="ECO:0000313" key="5">
    <source>
        <dbReference type="Proteomes" id="UP001248581"/>
    </source>
</evidence>
<evidence type="ECO:0000313" key="4">
    <source>
        <dbReference type="EMBL" id="WNC70044.1"/>
    </source>
</evidence>
<name>A0ABY9TNB8_9GAMM</name>
<dbReference type="Proteomes" id="UP001248581">
    <property type="component" value="Chromosome"/>
</dbReference>
<sequence>MTLKIVKHCITSVVIFTVGLVSPVMAAELIVPDTFVVERLNGEEFSGNFFTSETKLTLQSGQNVLVLKYSELFDDETEDHHITVTSKPFILLFSVGKENTIKFSYPKQNNGESAKLFAKAPIVNLIKPNGSAVPVITQSLATYNDTVMKETLSRRQEIVKQSLNENDKGQFTQTGPQSLPMLKYWWQQASDQEKKEFLTFVKDNQKVIAK</sequence>
<reference evidence="5" key="1">
    <citation type="submission" date="2023-09" db="EMBL/GenBank/DDBJ databases">
        <authorList>
            <person name="Li S."/>
            <person name="Li X."/>
            <person name="Zhang C."/>
            <person name="Zhao Z."/>
        </authorList>
    </citation>
    <scope>NUCLEOTIDE SEQUENCE [LARGE SCALE GENOMIC DNA]</scope>
    <source>
        <strain evidence="5">SQ345</strain>
    </source>
</reference>
<feature type="signal peptide" evidence="3">
    <location>
        <begin position="1"/>
        <end position="26"/>
    </location>
</feature>
<dbReference type="EMBL" id="CP134146">
    <property type="protein sequence ID" value="WNC70044.1"/>
    <property type="molecule type" value="Genomic_DNA"/>
</dbReference>
<dbReference type="RefSeq" id="WP_348389185.1">
    <property type="nucleotide sequence ID" value="NZ_CP134146.1"/>
</dbReference>
<evidence type="ECO:0000256" key="2">
    <source>
        <dbReference type="ARBA" id="ARBA00022729"/>
    </source>
</evidence>
<dbReference type="PANTHER" id="PTHR38108">
    <property type="entry name" value="UPF0319 PROTEIN YCCT"/>
    <property type="match status" value="1"/>
</dbReference>
<keyword evidence="5" id="KW-1185">Reference proteome</keyword>
<proteinExistence type="inferred from homology"/>
<keyword evidence="2 3" id="KW-0732">Signal</keyword>